<evidence type="ECO:0000313" key="2">
    <source>
        <dbReference type="Proteomes" id="UP000789860"/>
    </source>
</evidence>
<dbReference type="EMBL" id="CAJVPM010013028">
    <property type="protein sequence ID" value="CAG8592038.1"/>
    <property type="molecule type" value="Genomic_DNA"/>
</dbReference>
<dbReference type="Proteomes" id="UP000789860">
    <property type="component" value="Unassembled WGS sequence"/>
</dbReference>
<gene>
    <name evidence="1" type="ORF">SCALOS_LOCUS6613</name>
</gene>
<organism evidence="1 2">
    <name type="scientific">Scutellospora calospora</name>
    <dbReference type="NCBI Taxonomy" id="85575"/>
    <lineage>
        <taxon>Eukaryota</taxon>
        <taxon>Fungi</taxon>
        <taxon>Fungi incertae sedis</taxon>
        <taxon>Mucoromycota</taxon>
        <taxon>Glomeromycotina</taxon>
        <taxon>Glomeromycetes</taxon>
        <taxon>Diversisporales</taxon>
        <taxon>Gigasporaceae</taxon>
        <taxon>Scutellospora</taxon>
    </lineage>
</organism>
<proteinExistence type="predicted"/>
<name>A0ACA9MGX9_9GLOM</name>
<reference evidence="1" key="1">
    <citation type="submission" date="2021-06" db="EMBL/GenBank/DDBJ databases">
        <authorList>
            <person name="Kallberg Y."/>
            <person name="Tangrot J."/>
            <person name="Rosling A."/>
        </authorList>
    </citation>
    <scope>NUCLEOTIDE SEQUENCE</scope>
    <source>
        <strain evidence="1">AU212A</strain>
    </source>
</reference>
<accession>A0ACA9MGX9</accession>
<feature type="non-terminal residue" evidence="1">
    <location>
        <position position="1"/>
    </location>
</feature>
<evidence type="ECO:0000313" key="1">
    <source>
        <dbReference type="EMBL" id="CAG8592038.1"/>
    </source>
</evidence>
<sequence length="160" mass="18473">ARRTSFYLAAEEELIKWLNELQQIEIAVISDSIKMQMYTILLTTCADKYPDSFKGYLTDIVKNKCAVNNIHKAIILGGLTSIVQPLDEKWHLWMSKEVWDDISAEMIIKSFKKCGISNELDRIEDDLLYNSDQENSEIDDNEDLFEVVEEDSLSAEELED</sequence>
<keyword evidence="2" id="KW-1185">Reference proteome</keyword>
<comment type="caution">
    <text evidence="1">The sequence shown here is derived from an EMBL/GenBank/DDBJ whole genome shotgun (WGS) entry which is preliminary data.</text>
</comment>
<protein>
    <submittedName>
        <fullName evidence="1">8167_t:CDS:1</fullName>
    </submittedName>
</protein>